<feature type="binding site" evidence="1">
    <location>
        <position position="71"/>
    </location>
    <ligand>
        <name>Mg(2+)</name>
        <dbReference type="ChEBI" id="CHEBI:18420"/>
        <label>4</label>
    </ligand>
</feature>
<feature type="binding site" evidence="1">
    <location>
        <position position="115"/>
    </location>
    <ligand>
        <name>Mg(2+)</name>
        <dbReference type="ChEBI" id="CHEBI:18420"/>
        <label>3</label>
    </ligand>
</feature>
<dbReference type="GO" id="GO:0005524">
    <property type="term" value="F:ATP binding"/>
    <property type="evidence" value="ECO:0007669"/>
    <property type="project" value="UniProtKB-UniRule"/>
</dbReference>
<dbReference type="PIRSF" id="PIRSF005303">
    <property type="entry name" value="Thiam_monoph_kin"/>
    <property type="match status" value="1"/>
</dbReference>
<dbReference type="PANTHER" id="PTHR30270:SF0">
    <property type="entry name" value="THIAMINE-MONOPHOSPHATE KINASE"/>
    <property type="match status" value="1"/>
</dbReference>
<dbReference type="Gene3D" id="3.90.650.10">
    <property type="entry name" value="PurM-like C-terminal domain"/>
    <property type="match status" value="1"/>
</dbReference>
<dbReference type="InterPro" id="IPR016188">
    <property type="entry name" value="PurM-like_N"/>
</dbReference>
<proteinExistence type="inferred from homology"/>
<feature type="binding site" evidence="1">
    <location>
        <position position="250"/>
    </location>
    <ligand>
        <name>Mg(2+)</name>
        <dbReference type="ChEBI" id="CHEBI:18420"/>
        <label>3</label>
    </ligand>
</feature>
<dbReference type="PANTHER" id="PTHR30270">
    <property type="entry name" value="THIAMINE-MONOPHOSPHATE KINASE"/>
    <property type="match status" value="1"/>
</dbReference>
<dbReference type="KEGG" id="whr:OG579_05370"/>
<comment type="miscellaneous">
    <text evidence="1">Reaction mechanism of ThiL seems to utilize a direct, inline transfer of the gamma-phosphate of ATP to TMP rather than a phosphorylated enzyme intermediate.</text>
</comment>
<dbReference type="Proteomes" id="UP001432128">
    <property type="component" value="Chromosome"/>
</dbReference>
<dbReference type="InterPro" id="IPR036676">
    <property type="entry name" value="PurM-like_C_sf"/>
</dbReference>
<accession>A0AAU4K590</accession>
<evidence type="ECO:0000259" key="2">
    <source>
        <dbReference type="Pfam" id="PF00586"/>
    </source>
</evidence>
<dbReference type="InterPro" id="IPR010918">
    <property type="entry name" value="PurM-like_C_dom"/>
</dbReference>
<dbReference type="Gene3D" id="3.30.1330.10">
    <property type="entry name" value="PurM-like, N-terminal domain"/>
    <property type="match status" value="1"/>
</dbReference>
<evidence type="ECO:0000256" key="1">
    <source>
        <dbReference type="HAMAP-Rule" id="MF_02128"/>
    </source>
</evidence>
<reference evidence="4 5" key="1">
    <citation type="submission" date="2022-10" db="EMBL/GenBank/DDBJ databases">
        <title>The complete genomes of actinobacterial strains from the NBC collection.</title>
        <authorList>
            <person name="Joergensen T.S."/>
            <person name="Alvarez Arevalo M."/>
            <person name="Sterndorff E.B."/>
            <person name="Faurdal D."/>
            <person name="Vuksanovic O."/>
            <person name="Mourched A.-S."/>
            <person name="Charusanti P."/>
            <person name="Shaw S."/>
            <person name="Blin K."/>
            <person name="Weber T."/>
        </authorList>
    </citation>
    <scope>NUCLEOTIDE SEQUENCE [LARGE SCALE GENOMIC DNA]</scope>
    <source>
        <strain evidence="4 5">NBC_00319</strain>
    </source>
</reference>
<feature type="binding site" evidence="1">
    <location>
        <position position="163"/>
    </location>
    <ligand>
        <name>Mg(2+)</name>
        <dbReference type="ChEBI" id="CHEBI:18420"/>
        <label>1</label>
    </ligand>
</feature>
<keyword evidence="1 4" id="KW-0808">Transferase</keyword>
<organism evidence="4 5">
    <name type="scientific">Williamsia herbipolensis</name>
    <dbReference type="NCBI Taxonomy" id="1603258"/>
    <lineage>
        <taxon>Bacteria</taxon>
        <taxon>Bacillati</taxon>
        <taxon>Actinomycetota</taxon>
        <taxon>Actinomycetes</taxon>
        <taxon>Mycobacteriales</taxon>
        <taxon>Nocardiaceae</taxon>
        <taxon>Williamsia</taxon>
    </lineage>
</organism>
<dbReference type="Pfam" id="PF00586">
    <property type="entry name" value="AIRS"/>
    <property type="match status" value="1"/>
</dbReference>
<keyword evidence="1" id="KW-0479">Metal-binding</keyword>
<gene>
    <name evidence="1" type="primary">thiL</name>
    <name evidence="4" type="ORF">OG579_05370</name>
</gene>
<feature type="binding site" evidence="1">
    <location>
        <begin position="162"/>
        <end position="163"/>
    </location>
    <ligand>
        <name>ATP</name>
        <dbReference type="ChEBI" id="CHEBI:30616"/>
    </ligand>
</feature>
<dbReference type="AlphaFoldDB" id="A0AAU4K590"/>
<protein>
    <recommendedName>
        <fullName evidence="1">Thiamine-monophosphate kinase</fullName>
        <shortName evidence="1">TMP kinase</shortName>
        <shortName evidence="1">Thiamine-phosphate kinase</shortName>
        <ecNumber evidence="1">2.7.4.16</ecNumber>
    </recommendedName>
</protein>
<dbReference type="GO" id="GO:0000287">
    <property type="term" value="F:magnesium ion binding"/>
    <property type="evidence" value="ECO:0007669"/>
    <property type="project" value="UniProtKB-UniRule"/>
</dbReference>
<dbReference type="HAMAP" id="MF_02128">
    <property type="entry name" value="TMP_kinase"/>
    <property type="match status" value="1"/>
</dbReference>
<feature type="binding site" evidence="1">
    <location>
        <position position="86"/>
    </location>
    <ligand>
        <name>Mg(2+)</name>
        <dbReference type="ChEBI" id="CHEBI:18420"/>
        <label>2</label>
    </ligand>
</feature>
<feature type="binding site" evidence="1">
    <location>
        <position position="85"/>
    </location>
    <ligand>
        <name>Mg(2+)</name>
        <dbReference type="ChEBI" id="CHEBI:18420"/>
        <label>1</label>
    </ligand>
</feature>
<dbReference type="InterPro" id="IPR036921">
    <property type="entry name" value="PurM-like_N_sf"/>
</dbReference>
<dbReference type="CDD" id="cd02194">
    <property type="entry name" value="ThiL"/>
    <property type="match status" value="1"/>
</dbReference>
<dbReference type="Pfam" id="PF02769">
    <property type="entry name" value="AIRS_C"/>
    <property type="match status" value="1"/>
</dbReference>
<keyword evidence="1" id="KW-0784">Thiamine biosynthesis</keyword>
<feature type="binding site" evidence="1">
    <location>
        <position position="115"/>
    </location>
    <ligand>
        <name>Mg(2+)</name>
        <dbReference type="ChEBI" id="CHEBI:18420"/>
        <label>4</label>
    </ligand>
</feature>
<feature type="binding site" evidence="1">
    <location>
        <position position="253"/>
    </location>
    <ligand>
        <name>Mg(2+)</name>
        <dbReference type="ChEBI" id="CHEBI:18420"/>
        <label>5</label>
    </ligand>
</feature>
<comment type="caution">
    <text evidence="1">Lacks conserved residue(s) required for the propagation of feature annotation.</text>
</comment>
<keyword evidence="5" id="KW-1185">Reference proteome</keyword>
<keyword evidence="1" id="KW-0460">Magnesium</keyword>
<evidence type="ECO:0000313" key="4">
    <source>
        <dbReference type="EMBL" id="WUM21231.1"/>
    </source>
</evidence>
<keyword evidence="1" id="KW-0067">ATP-binding</keyword>
<feature type="binding site" evidence="1">
    <location>
        <position position="86"/>
    </location>
    <ligand>
        <name>Mg(2+)</name>
        <dbReference type="ChEBI" id="CHEBI:18420"/>
        <label>1</label>
    </ligand>
</feature>
<dbReference type="GO" id="GO:0009030">
    <property type="term" value="F:thiamine-phosphate kinase activity"/>
    <property type="evidence" value="ECO:0007669"/>
    <property type="project" value="UniProtKB-UniRule"/>
</dbReference>
<feature type="binding site" evidence="1">
    <location>
        <position position="346"/>
    </location>
    <ligand>
        <name>substrate</name>
    </ligand>
</feature>
<feature type="domain" description="PurM-like N-terminal" evidence="2">
    <location>
        <begin position="69"/>
        <end position="179"/>
    </location>
</feature>
<evidence type="ECO:0000259" key="3">
    <source>
        <dbReference type="Pfam" id="PF02769"/>
    </source>
</evidence>
<feature type="binding site" evidence="1">
    <location>
        <position position="84"/>
    </location>
    <ligand>
        <name>Mg(2+)</name>
        <dbReference type="ChEBI" id="CHEBI:18420"/>
        <label>4</label>
    </ligand>
</feature>
<comment type="function">
    <text evidence="1">Catalyzes the ATP-dependent phosphorylation of thiamine-monophosphate (TMP) to form thiamine-pyrophosphate (TPP), the active form of vitamin B1.</text>
</comment>
<feature type="binding site" evidence="1">
    <location>
        <position position="252"/>
    </location>
    <ligand>
        <name>ATP</name>
        <dbReference type="ChEBI" id="CHEBI:30616"/>
    </ligand>
</feature>
<feature type="binding site" evidence="1">
    <location>
        <position position="115"/>
    </location>
    <ligand>
        <name>Mg(2+)</name>
        <dbReference type="ChEBI" id="CHEBI:18420"/>
        <label>2</label>
    </ligand>
</feature>
<keyword evidence="1 4" id="KW-0418">Kinase</keyword>
<dbReference type="GO" id="GO:0009229">
    <property type="term" value="P:thiamine diphosphate biosynthetic process"/>
    <property type="evidence" value="ECO:0007669"/>
    <property type="project" value="UniProtKB-UniRule"/>
</dbReference>
<comment type="pathway">
    <text evidence="1">Cofactor biosynthesis; thiamine diphosphate biosynthesis; thiamine diphosphate from thiamine phosphate: step 1/1.</text>
</comment>
<dbReference type="NCBIfam" id="TIGR01379">
    <property type="entry name" value="thiL"/>
    <property type="match status" value="1"/>
</dbReference>
<feature type="binding site" evidence="1">
    <location>
        <position position="71"/>
    </location>
    <ligand>
        <name>Mg(2+)</name>
        <dbReference type="ChEBI" id="CHEBI:18420"/>
        <label>3</label>
    </ligand>
</feature>
<feature type="binding site" evidence="1">
    <location>
        <position position="303"/>
    </location>
    <ligand>
        <name>substrate</name>
    </ligand>
</feature>
<comment type="catalytic activity">
    <reaction evidence="1">
        <text>thiamine phosphate + ATP = thiamine diphosphate + ADP</text>
        <dbReference type="Rhea" id="RHEA:15913"/>
        <dbReference type="ChEBI" id="CHEBI:30616"/>
        <dbReference type="ChEBI" id="CHEBI:37575"/>
        <dbReference type="ChEBI" id="CHEBI:58937"/>
        <dbReference type="ChEBI" id="CHEBI:456216"/>
        <dbReference type="EC" id="2.7.4.16"/>
    </reaction>
</comment>
<sequence length="349" mass="34585">MRESQTGGHAVVGSGETAAQRAVAGADGGVGPTVADLGERALIDRLTAVARRAVPSHPGHGDVVVVGPGDDAAVLDLAGSLVVSTDSLVQDRHFRLEWSTPEQIGARAAVQSCADIAAMGARSVGIVVSIACPPTTPAAVVLGIDQGMNDIAAEFGARVVGGDLVAAAEMVVTVTVFGTTDGRAPVRLAGAAVGQTVAVSGPLGSSAAGLALLDAGITDFAELVAAHRIPVVDLRQGPVAADAGARAMTDVSDGLVDELETMAAASGVAVEIDTATIPSHPLLRAAADAVGADPIGWQLGGGEDHQLLATFDGQPPAGWTAIGAVVAPGDGPRVRVDGAPSGVRGWQSF</sequence>
<dbReference type="NCBIfam" id="NF004351">
    <property type="entry name" value="PRK05731.1-4"/>
    <property type="match status" value="1"/>
</dbReference>
<dbReference type="RefSeq" id="WP_328858355.1">
    <property type="nucleotide sequence ID" value="NZ_CP108021.1"/>
</dbReference>
<dbReference type="InterPro" id="IPR006283">
    <property type="entry name" value="ThiL-like"/>
</dbReference>
<dbReference type="EMBL" id="CP108021">
    <property type="protein sequence ID" value="WUM21231.1"/>
    <property type="molecule type" value="Genomic_DNA"/>
</dbReference>
<keyword evidence="1" id="KW-0547">Nucleotide-binding</keyword>
<dbReference type="EC" id="2.7.4.16" evidence="1"/>
<feature type="binding site" evidence="1">
    <location>
        <position position="93"/>
    </location>
    <ligand>
        <name>substrate</name>
    </ligand>
</feature>
<dbReference type="SUPFAM" id="SSF55326">
    <property type="entry name" value="PurM N-terminal domain-like"/>
    <property type="match status" value="1"/>
</dbReference>
<comment type="similarity">
    <text evidence="1">Belongs to the thiamine-monophosphate kinase family.</text>
</comment>
<name>A0AAU4K590_9NOCA</name>
<evidence type="ECO:0000313" key="5">
    <source>
        <dbReference type="Proteomes" id="UP001432128"/>
    </source>
</evidence>
<feature type="domain" description="PurM-like C-terminal" evidence="3">
    <location>
        <begin position="193"/>
        <end position="278"/>
    </location>
</feature>
<dbReference type="GO" id="GO:0009228">
    <property type="term" value="P:thiamine biosynthetic process"/>
    <property type="evidence" value="ECO:0007669"/>
    <property type="project" value="UniProtKB-KW"/>
</dbReference>
<dbReference type="SUPFAM" id="SSF56042">
    <property type="entry name" value="PurM C-terminal domain-like"/>
    <property type="match status" value="1"/>
</dbReference>